<organism evidence="2 3">
    <name type="scientific">Aphis craccivora</name>
    <name type="common">Cowpea aphid</name>
    <dbReference type="NCBI Taxonomy" id="307492"/>
    <lineage>
        <taxon>Eukaryota</taxon>
        <taxon>Metazoa</taxon>
        <taxon>Ecdysozoa</taxon>
        <taxon>Arthropoda</taxon>
        <taxon>Hexapoda</taxon>
        <taxon>Insecta</taxon>
        <taxon>Pterygota</taxon>
        <taxon>Neoptera</taxon>
        <taxon>Paraneoptera</taxon>
        <taxon>Hemiptera</taxon>
        <taxon>Sternorrhyncha</taxon>
        <taxon>Aphidomorpha</taxon>
        <taxon>Aphidoidea</taxon>
        <taxon>Aphididae</taxon>
        <taxon>Aphidini</taxon>
        <taxon>Aphis</taxon>
        <taxon>Aphis</taxon>
    </lineage>
</organism>
<feature type="compositionally biased region" description="Polar residues" evidence="1">
    <location>
        <begin position="596"/>
        <end position="621"/>
    </location>
</feature>
<feature type="region of interest" description="Disordered" evidence="1">
    <location>
        <begin position="575"/>
        <end position="636"/>
    </location>
</feature>
<dbReference type="AlphaFoldDB" id="A0A6G0YGW3"/>
<feature type="compositionally biased region" description="Low complexity" evidence="1">
    <location>
        <begin position="91"/>
        <end position="103"/>
    </location>
</feature>
<feature type="region of interest" description="Disordered" evidence="1">
    <location>
        <begin position="81"/>
        <end position="103"/>
    </location>
</feature>
<dbReference type="Proteomes" id="UP000478052">
    <property type="component" value="Unassembled WGS sequence"/>
</dbReference>
<keyword evidence="3" id="KW-1185">Reference proteome</keyword>
<evidence type="ECO:0000313" key="3">
    <source>
        <dbReference type="Proteomes" id="UP000478052"/>
    </source>
</evidence>
<reference evidence="2 3" key="1">
    <citation type="submission" date="2019-08" db="EMBL/GenBank/DDBJ databases">
        <title>Whole genome of Aphis craccivora.</title>
        <authorList>
            <person name="Voronova N.V."/>
            <person name="Shulinski R.S."/>
            <person name="Bandarenka Y.V."/>
            <person name="Zhorov D.G."/>
            <person name="Warner D."/>
        </authorList>
    </citation>
    <scope>NUCLEOTIDE SEQUENCE [LARGE SCALE GENOMIC DNA]</scope>
    <source>
        <strain evidence="2">180601</strain>
        <tissue evidence="2">Whole Body</tissue>
    </source>
</reference>
<sequence length="911" mass="104387">MKKSVPLSSRTKKRKIKEELDYFNPLSNTYNHDTIPEKLLLESNIPNEIPITNSNSQNCQDNLSFTTADNRLPEELNESQNFDFFNHKTDSPSTDTSDTGDSNNLSSTSFTINNELAQWAILYKISHTSLDNLLCILRKHKCFITLPIRAKTLLQTKPISIENMRVVNPVKYYHFGLKNGIVRHLPYYNNCILEQELKLVIGIDGLPIHKSTSLQFWPILAYMRPKSDLVFPVGLYCGNQKPSDSNDYLKGFVDEAKYLVLNGIKLEDKLYKVKIDVICCDMPARSFVLKIKSHTGYNSCPQCEIEGERKENRTVFPYCELHKRPPNRTHNGYTDKLTNDHHLPNTDISILIELPMFDIINDFSLDYMHMLCLGVTKKLLFLWMNGPLNVRLPSWKIKELSDLAINLKSDFPCDFSRKPRKFEEVARFKATEFRALSIAMTILLSPHHVSLKQYAHDLLEYFVKSFEQIYGQMYMAPNIHGLLHLVDDYDRFGPLDNCIVFENENTIEVVPAHWVKNNVCAWPKKDVKKNVERRVLANKFDFNYFASKTLKKNIATLTEARAKLKKAEHTSDLSTCDDEISKSRTNKSKVLDPPTYSYNKSISPKSNATTNHTQETITNSHSLDRPTFKEKKNSYSIDRSSFSQLDVGSKQGHKKKYESNYQNTSYSLPLKAKRKLFDRNSFSPIAALPREHNINTSSRYNHESDVNNSPASVTSIKGSSITPKKHDLFNLSRSESETSSSPKIVEPKRAPITEIIHTSSSPFKVSEAVQDDTSDYPNYELLDLADINLQSSFKKVPSNTQNKLKLKSNCLTQTSESNDVMNTILRVVLKIKYDVEAIAQNQLQMDKILTDTVLQGERIKDGPSRSERESTTRIFAESVQQLNRNGNLLLFLRRTSYRNDGYVQQHIGAYP</sequence>
<name>A0A6G0YGW3_APHCR</name>
<accession>A0A6G0YGW3</accession>
<dbReference type="PANTHER" id="PTHR33053">
    <property type="entry name" value="PROTEIN, PUTATIVE-RELATED"/>
    <property type="match status" value="1"/>
</dbReference>
<protein>
    <recommendedName>
        <fullName evidence="4">DUF4806 domain-containing protein</fullName>
    </recommendedName>
</protein>
<evidence type="ECO:0000313" key="2">
    <source>
        <dbReference type="EMBL" id="KAF0755395.1"/>
    </source>
</evidence>
<dbReference type="EMBL" id="VUJU01004153">
    <property type="protein sequence ID" value="KAF0755395.1"/>
    <property type="molecule type" value="Genomic_DNA"/>
</dbReference>
<evidence type="ECO:0000256" key="1">
    <source>
        <dbReference type="SAM" id="MobiDB-lite"/>
    </source>
</evidence>
<comment type="caution">
    <text evidence="2">The sequence shown here is derived from an EMBL/GenBank/DDBJ whole genome shotgun (WGS) entry which is preliminary data.</text>
</comment>
<feature type="compositionally biased region" description="Polar residues" evidence="1">
    <location>
        <begin position="706"/>
        <end position="719"/>
    </location>
</feature>
<feature type="compositionally biased region" description="Basic and acidic residues" evidence="1">
    <location>
        <begin position="622"/>
        <end position="633"/>
    </location>
</feature>
<feature type="region of interest" description="Disordered" evidence="1">
    <location>
        <begin position="697"/>
        <end position="719"/>
    </location>
</feature>
<dbReference type="OrthoDB" id="10015795at2759"/>
<evidence type="ECO:0008006" key="4">
    <source>
        <dbReference type="Google" id="ProtNLM"/>
    </source>
</evidence>
<gene>
    <name evidence="2" type="ORF">FWK35_00022157</name>
</gene>
<proteinExistence type="predicted"/>